<dbReference type="EMBL" id="CP011309">
    <property type="protein sequence ID" value="AKF28527.1"/>
    <property type="molecule type" value="Genomic_DNA"/>
</dbReference>
<name>A0A0F6Z709_9CORY</name>
<reference evidence="2 3" key="1">
    <citation type="submission" date="2015-04" db="EMBL/GenBank/DDBJ databases">
        <title>Complete Genome Sequence of Brevibacterium flavum ATCC 15168.</title>
        <authorList>
            <person name="Ahn J."/>
            <person name="Park G."/>
            <person name="Jeon W."/>
            <person name="Jang Y."/>
            <person name="Jang M."/>
            <person name="Lee H."/>
            <person name="Lee H."/>
        </authorList>
    </citation>
    <scope>NUCLEOTIDE SEQUENCE [LARGE SCALE GENOMIC DNA]</scope>
    <source>
        <strain evidence="2 3">ATCC 15168</strain>
    </source>
</reference>
<evidence type="ECO:0000256" key="1">
    <source>
        <dbReference type="SAM" id="Phobius"/>
    </source>
</evidence>
<keyword evidence="3" id="KW-1185">Reference proteome</keyword>
<dbReference type="AlphaFoldDB" id="A0A0F6Z709"/>
<feature type="transmembrane region" description="Helical" evidence="1">
    <location>
        <begin position="43"/>
        <end position="62"/>
    </location>
</feature>
<gene>
    <name evidence="2" type="ORF">YH66_13850</name>
</gene>
<proteinExistence type="predicted"/>
<sequence>MLGTHRGSISWVSTILLAIGVILIGYAAVAVGPQLDSGGASGWWALGIGAVFAVVSPYLYIIGISLRHTTTSEVLASVAIAALFFISYLVWTTPVSDPVIFHPALINFGCAVLWLGITIFCAFRRDSRVDIKI</sequence>
<keyword evidence="1" id="KW-1133">Transmembrane helix</keyword>
<dbReference type="PATRIC" id="fig|92706.3.peg.2903"/>
<feature type="transmembrane region" description="Helical" evidence="1">
    <location>
        <begin position="12"/>
        <end position="31"/>
    </location>
</feature>
<dbReference type="Proteomes" id="UP000034037">
    <property type="component" value="Chromosome"/>
</dbReference>
<dbReference type="HOGENOM" id="CLU_1903150_0_0_11"/>
<organism evidence="2 3">
    <name type="scientific">[Brevibacterium] flavum</name>
    <dbReference type="NCBI Taxonomy" id="92706"/>
    <lineage>
        <taxon>Bacteria</taxon>
        <taxon>Bacillati</taxon>
        <taxon>Actinomycetota</taxon>
        <taxon>Actinomycetes</taxon>
        <taxon>Mycobacteriales</taxon>
        <taxon>Corynebacteriaceae</taxon>
        <taxon>Corynebacterium</taxon>
    </lineage>
</organism>
<dbReference type="RefSeq" id="WP_003862861.1">
    <property type="nucleotide sequence ID" value="NZ_CP011309.1"/>
</dbReference>
<protein>
    <submittedName>
        <fullName evidence="2">MFS transporter</fullName>
    </submittedName>
</protein>
<keyword evidence="1" id="KW-0472">Membrane</keyword>
<keyword evidence="1" id="KW-0812">Transmembrane</keyword>
<accession>A0A0F6Z709</accession>
<evidence type="ECO:0000313" key="2">
    <source>
        <dbReference type="EMBL" id="AKF28527.1"/>
    </source>
</evidence>
<evidence type="ECO:0000313" key="3">
    <source>
        <dbReference type="Proteomes" id="UP000034037"/>
    </source>
</evidence>
<feature type="transmembrane region" description="Helical" evidence="1">
    <location>
        <begin position="74"/>
        <end position="92"/>
    </location>
</feature>
<feature type="transmembrane region" description="Helical" evidence="1">
    <location>
        <begin position="104"/>
        <end position="123"/>
    </location>
</feature>